<proteinExistence type="predicted"/>
<keyword evidence="2" id="KW-1185">Reference proteome</keyword>
<dbReference type="EMBL" id="FZOT01000008">
    <property type="protein sequence ID" value="SNS86335.1"/>
    <property type="molecule type" value="Genomic_DNA"/>
</dbReference>
<dbReference type="OrthoDB" id="8611426at2"/>
<dbReference type="AlphaFoldDB" id="A0A239HYE6"/>
<dbReference type="Proteomes" id="UP000198284">
    <property type="component" value="Unassembled WGS sequence"/>
</dbReference>
<accession>A0A239HYE6</accession>
<evidence type="ECO:0000313" key="2">
    <source>
        <dbReference type="Proteomes" id="UP000198284"/>
    </source>
</evidence>
<dbReference type="RefSeq" id="WP_089399794.1">
    <property type="nucleotide sequence ID" value="NZ_FZOT01000008.1"/>
</dbReference>
<evidence type="ECO:0000313" key="1">
    <source>
        <dbReference type="EMBL" id="SNS86335.1"/>
    </source>
</evidence>
<gene>
    <name evidence="1" type="ORF">SAMN06265795_10814</name>
</gene>
<reference evidence="1 2" key="1">
    <citation type="submission" date="2017-06" db="EMBL/GenBank/DDBJ databases">
        <authorList>
            <person name="Kim H.J."/>
            <person name="Triplett B.A."/>
        </authorList>
    </citation>
    <scope>NUCLEOTIDE SEQUENCE [LARGE SCALE GENOMIC DNA]</scope>
    <source>
        <strain evidence="1 2">U15</strain>
    </source>
</reference>
<organism evidence="1 2">
    <name type="scientific">Noviherbaspirillum humi</name>
    <dbReference type="NCBI Taxonomy" id="1688639"/>
    <lineage>
        <taxon>Bacteria</taxon>
        <taxon>Pseudomonadati</taxon>
        <taxon>Pseudomonadota</taxon>
        <taxon>Betaproteobacteria</taxon>
        <taxon>Burkholderiales</taxon>
        <taxon>Oxalobacteraceae</taxon>
        <taxon>Noviherbaspirillum</taxon>
    </lineage>
</organism>
<name>A0A239HYE6_9BURK</name>
<sequence>MRYLESAHLLPSLLDAKPSRKLMEAIALSAEVCGQPLSSAAVEMLAGDLAAFDEAQVLSALGRCRLELTGPLKLADVLVRIEDGRPDAEEAWNMIPQDESGSVVWTEEMARAWGEILSQLRAGDMAAARSAFRQAYEKRVLEARSRQQPVRWTPSLGSDAAGRERVLRDALARRRLPPDHVADLLPSHGISAEAKDVLAQLKIKRLH</sequence>
<protein>
    <submittedName>
        <fullName evidence="1">Uncharacterized protein</fullName>
    </submittedName>
</protein>